<organism evidence="2 3">
    <name type="scientific">Colletotrichum simmondsii</name>
    <dbReference type="NCBI Taxonomy" id="703756"/>
    <lineage>
        <taxon>Eukaryota</taxon>
        <taxon>Fungi</taxon>
        <taxon>Dikarya</taxon>
        <taxon>Ascomycota</taxon>
        <taxon>Pezizomycotina</taxon>
        <taxon>Sordariomycetes</taxon>
        <taxon>Hypocreomycetidae</taxon>
        <taxon>Glomerellales</taxon>
        <taxon>Glomerellaceae</taxon>
        <taxon>Colletotrichum</taxon>
        <taxon>Colletotrichum acutatum species complex</taxon>
    </lineage>
</organism>
<dbReference type="OrthoDB" id="4812780at2759"/>
<comment type="caution">
    <text evidence="2">The sequence shown here is derived from an EMBL/GenBank/DDBJ whole genome shotgun (WGS) entry which is preliminary data.</text>
</comment>
<sequence>MATAGSECLENQNSTDCLLRALLNSLAEQKQAQDAGIDWDPITFGFTLLIGLVASMIALATVFQAVLAGGKGGRRANARAIGRWLKELEQGIEEITRLREKERGNPPELGPSLSLYSKIVMWVTSSKLAPLWVKKKLKDVGNLASDVAPYPATWLGLFKTTGLEDFDNDFDLTPVTADYLPDDFIAVPASAEVGAIVVITAAAGVQRLDVDTDLYPVIIGCNFQFDFRQHPVLGVIGAFSEHRRREGNSYMSTPTLEKLREAGKHSNGTIELRNIYDIPEFNMLQGKGGQSMLKVIQFFGRRHRGLDSFVPHYDAIHHHCRRLASFILAKSPKFTPSLFPAQVWEGHNPFTVFALNGRFWAKVTLREFDESNWEKLSKTDLDVFANSKLKRAGGLAWEKFEWFNSREHAPDATESEAGFEEWEALRFSSLSTYRALLLCLSLLYHPTQLRTKMAQFPFAKREELRQAVHSELERADHWLSKAVEDEKLLDHRIQLLFSTSLILSQAESMAQEGLFEVPDVANPTPETPGQQQPPPTAQGIHYKMLQALGSLIDGFDLGKDTLEAALKIRHDSTGNLIHLRSHLSDELFSAPSRQVELQLTSEDKEHLRHFQRQLEDTTFPIERLIGFEYDMPSTFFNTYQVLSRLATVLGRQPKSEDQNKWKTRPNEKIDDMIIYRSLLIGVLFNTALDNSKLLESGLWDRVVPVI</sequence>
<dbReference type="EMBL" id="JFBX01000698">
    <property type="protein sequence ID" value="KXH30747.1"/>
    <property type="molecule type" value="Genomic_DNA"/>
</dbReference>
<feature type="transmembrane region" description="Helical" evidence="1">
    <location>
        <begin position="44"/>
        <end position="69"/>
    </location>
</feature>
<dbReference type="AlphaFoldDB" id="A0A135S4W6"/>
<proteinExistence type="predicted"/>
<gene>
    <name evidence="2" type="ORF">CSIM01_01341</name>
</gene>
<dbReference type="Proteomes" id="UP000070328">
    <property type="component" value="Unassembled WGS sequence"/>
</dbReference>
<evidence type="ECO:0000313" key="3">
    <source>
        <dbReference type="Proteomes" id="UP000070328"/>
    </source>
</evidence>
<reference evidence="2 3" key="1">
    <citation type="submission" date="2014-02" db="EMBL/GenBank/DDBJ databases">
        <title>The genome sequence of Colletotrichum simmondsii CBS122122.</title>
        <authorList>
            <person name="Baroncelli R."/>
            <person name="Thon M.R."/>
        </authorList>
    </citation>
    <scope>NUCLEOTIDE SEQUENCE [LARGE SCALE GENOMIC DNA]</scope>
    <source>
        <strain evidence="2 3">CBS122122</strain>
    </source>
</reference>
<accession>A0A135S4W6</accession>
<name>A0A135S4W6_9PEZI</name>
<keyword evidence="1" id="KW-1133">Transmembrane helix</keyword>
<keyword evidence="3" id="KW-1185">Reference proteome</keyword>
<keyword evidence="1" id="KW-0472">Membrane</keyword>
<keyword evidence="1" id="KW-0812">Transmembrane</keyword>
<evidence type="ECO:0000256" key="1">
    <source>
        <dbReference type="SAM" id="Phobius"/>
    </source>
</evidence>
<protein>
    <submittedName>
        <fullName evidence="2">Uncharacterized protein</fullName>
    </submittedName>
</protein>
<evidence type="ECO:0000313" key="2">
    <source>
        <dbReference type="EMBL" id="KXH30747.1"/>
    </source>
</evidence>